<name>A0A0J6ILQ2_COCPO</name>
<accession>A0A0J6ILQ2</accession>
<gene>
    <name evidence="1" type="ORF">CPAG_09154</name>
</gene>
<evidence type="ECO:0000313" key="2">
    <source>
        <dbReference type="Proteomes" id="UP000054567"/>
    </source>
</evidence>
<dbReference type="Proteomes" id="UP000054567">
    <property type="component" value="Unassembled WGS sequence"/>
</dbReference>
<organism evidence="1 2">
    <name type="scientific">Coccidioides posadasii RMSCC 3488</name>
    <dbReference type="NCBI Taxonomy" id="454284"/>
    <lineage>
        <taxon>Eukaryota</taxon>
        <taxon>Fungi</taxon>
        <taxon>Dikarya</taxon>
        <taxon>Ascomycota</taxon>
        <taxon>Pezizomycotina</taxon>
        <taxon>Eurotiomycetes</taxon>
        <taxon>Eurotiomycetidae</taxon>
        <taxon>Onygenales</taxon>
        <taxon>Onygenaceae</taxon>
        <taxon>Coccidioides</taxon>
    </lineage>
</organism>
<dbReference type="EMBL" id="DS268114">
    <property type="protein sequence ID" value="KMM72862.1"/>
    <property type="molecule type" value="Genomic_DNA"/>
</dbReference>
<proteinExistence type="predicted"/>
<evidence type="ECO:0000313" key="1">
    <source>
        <dbReference type="EMBL" id="KMM72862.1"/>
    </source>
</evidence>
<reference evidence="1 2" key="1">
    <citation type="submission" date="2007-06" db="EMBL/GenBank/DDBJ databases">
        <title>The Genome Sequence of Coccidioides posadasii RMSCC_3488.</title>
        <authorList>
            <consortium name="Coccidioides Genome Resources Consortium"/>
            <consortium name="The Broad Institute Genome Sequencing Platform"/>
            <person name="Henn M.R."/>
            <person name="Sykes S."/>
            <person name="Young S."/>
            <person name="Jaffe D."/>
            <person name="Berlin A."/>
            <person name="Alvarez P."/>
            <person name="Butler J."/>
            <person name="Gnerre S."/>
            <person name="Grabherr M."/>
            <person name="Mauceli E."/>
            <person name="Brockman W."/>
            <person name="Kodira C."/>
            <person name="Alvarado L."/>
            <person name="Zeng Q."/>
            <person name="Crawford M."/>
            <person name="Antoine C."/>
            <person name="Devon K."/>
            <person name="Galgiani J."/>
            <person name="Orsborn K."/>
            <person name="Lewis M.L."/>
            <person name="Nusbaum C."/>
            <person name="Galagan J."/>
            <person name="Birren B."/>
        </authorList>
    </citation>
    <scope>NUCLEOTIDE SEQUENCE [LARGE SCALE GENOMIC DNA]</scope>
    <source>
        <strain evidence="1 2">RMSCC 3488</strain>
    </source>
</reference>
<dbReference type="VEuPathDB" id="FungiDB:CPAG_09154"/>
<dbReference type="AlphaFoldDB" id="A0A0J6ILQ2"/>
<protein>
    <submittedName>
        <fullName evidence="1">Uncharacterized protein</fullName>
    </submittedName>
</protein>
<reference evidence="2" key="2">
    <citation type="journal article" date="2009" name="Genome Res.">
        <title>Comparative genomic analyses of the human fungal pathogens Coccidioides and their relatives.</title>
        <authorList>
            <person name="Sharpton T.J."/>
            <person name="Stajich J.E."/>
            <person name="Rounsley S.D."/>
            <person name="Gardner M.J."/>
            <person name="Wortman J.R."/>
            <person name="Jordar V.S."/>
            <person name="Maiti R."/>
            <person name="Kodira C.D."/>
            <person name="Neafsey D.E."/>
            <person name="Zeng Q."/>
            <person name="Hung C.-Y."/>
            <person name="McMahan C."/>
            <person name="Muszewska A."/>
            <person name="Grynberg M."/>
            <person name="Mandel M.A."/>
            <person name="Kellner E.M."/>
            <person name="Barker B.M."/>
            <person name="Galgiani J.N."/>
            <person name="Orbach M.J."/>
            <person name="Kirkland T.N."/>
            <person name="Cole G.T."/>
            <person name="Henn M.R."/>
            <person name="Birren B.W."/>
            <person name="Taylor J.W."/>
        </authorList>
    </citation>
    <scope>NUCLEOTIDE SEQUENCE [LARGE SCALE GENOMIC DNA]</scope>
    <source>
        <strain evidence="2">RMSCC 3488</strain>
    </source>
</reference>
<sequence length="109" mass="11177">MLTKAGNKNDSGLSSTWRSWAVSQVELSCAAPSPAAAPAPAPAAFKRALLVGEQTVQRDEYGQSNGQAGRWRARRPTIAAAALRGANSASLGSLGVVASSHTVMDSPPC</sequence>
<reference evidence="2" key="3">
    <citation type="journal article" date="2010" name="Genome Res.">
        <title>Population genomic sequencing of Coccidioides fungi reveals recent hybridization and transposon control.</title>
        <authorList>
            <person name="Neafsey D.E."/>
            <person name="Barker B.M."/>
            <person name="Sharpton T.J."/>
            <person name="Stajich J.E."/>
            <person name="Park D.J."/>
            <person name="Whiston E."/>
            <person name="Hung C.-Y."/>
            <person name="McMahan C."/>
            <person name="White J."/>
            <person name="Sykes S."/>
            <person name="Heiman D."/>
            <person name="Young S."/>
            <person name="Zeng Q."/>
            <person name="Abouelleil A."/>
            <person name="Aftuck L."/>
            <person name="Bessette D."/>
            <person name="Brown A."/>
            <person name="FitzGerald M."/>
            <person name="Lui A."/>
            <person name="Macdonald J.P."/>
            <person name="Priest M."/>
            <person name="Orbach M.J."/>
            <person name="Galgiani J.N."/>
            <person name="Kirkland T.N."/>
            <person name="Cole G.T."/>
            <person name="Birren B.W."/>
            <person name="Henn M.R."/>
            <person name="Taylor J.W."/>
            <person name="Rounsley S.D."/>
        </authorList>
    </citation>
    <scope>NUCLEOTIDE SEQUENCE [LARGE SCALE GENOMIC DNA]</scope>
    <source>
        <strain evidence="2">RMSCC 3488</strain>
    </source>
</reference>